<evidence type="ECO:0000256" key="1">
    <source>
        <dbReference type="SAM" id="MobiDB-lite"/>
    </source>
</evidence>
<protein>
    <submittedName>
        <fullName evidence="2">Uncharacterized protein</fullName>
    </submittedName>
</protein>
<dbReference type="Proteomes" id="UP000815677">
    <property type="component" value="Unassembled WGS sequence"/>
</dbReference>
<reference evidence="2" key="1">
    <citation type="submission" date="2014-09" db="EMBL/GenBank/DDBJ databases">
        <title>Genome sequence of the luminous mushroom Mycena chlorophos for searching fungal bioluminescence genes.</title>
        <authorList>
            <person name="Tanaka Y."/>
            <person name="Kasuga D."/>
            <person name="Oba Y."/>
            <person name="Hase S."/>
            <person name="Sato K."/>
            <person name="Oba Y."/>
            <person name="Sakakibara Y."/>
        </authorList>
    </citation>
    <scope>NUCLEOTIDE SEQUENCE</scope>
</reference>
<organism evidence="2 3">
    <name type="scientific">Mycena chlorophos</name>
    <name type="common">Agaric fungus</name>
    <name type="synonym">Agaricus chlorophos</name>
    <dbReference type="NCBI Taxonomy" id="658473"/>
    <lineage>
        <taxon>Eukaryota</taxon>
        <taxon>Fungi</taxon>
        <taxon>Dikarya</taxon>
        <taxon>Basidiomycota</taxon>
        <taxon>Agaricomycotina</taxon>
        <taxon>Agaricomycetes</taxon>
        <taxon>Agaricomycetidae</taxon>
        <taxon>Agaricales</taxon>
        <taxon>Marasmiineae</taxon>
        <taxon>Mycenaceae</taxon>
        <taxon>Mycena</taxon>
    </lineage>
</organism>
<feature type="compositionally biased region" description="Polar residues" evidence="1">
    <location>
        <begin position="132"/>
        <end position="143"/>
    </location>
</feature>
<dbReference type="EMBL" id="DF845508">
    <property type="protein sequence ID" value="GAT49446.1"/>
    <property type="molecule type" value="Genomic_DNA"/>
</dbReference>
<keyword evidence="3" id="KW-1185">Reference proteome</keyword>
<gene>
    <name evidence="2" type="ORF">MCHLO_06757</name>
</gene>
<accession>A0ABQ0LE74</accession>
<name>A0ABQ0LE74_MYCCL</name>
<evidence type="ECO:0000313" key="3">
    <source>
        <dbReference type="Proteomes" id="UP000815677"/>
    </source>
</evidence>
<proteinExistence type="predicted"/>
<feature type="region of interest" description="Disordered" evidence="1">
    <location>
        <begin position="130"/>
        <end position="185"/>
    </location>
</feature>
<feature type="compositionally biased region" description="Low complexity" evidence="1">
    <location>
        <begin position="166"/>
        <end position="185"/>
    </location>
</feature>
<evidence type="ECO:0000313" key="2">
    <source>
        <dbReference type="EMBL" id="GAT49446.1"/>
    </source>
</evidence>
<feature type="compositionally biased region" description="Basic and acidic residues" evidence="1">
    <location>
        <begin position="148"/>
        <end position="165"/>
    </location>
</feature>
<sequence>MSRAGCSSANSSFRSPTITPCVSGLDAAFLAPSAFGSLGFTSIVDGSLFATMLRPTDHAPPRYPTTPSLPSQRDQHILWYAELATDGARVPEMLAPDAPEATYTFAPGPIRSAATRIPAFLLSASPALRAPTTASTSPNTRTGTMRVCGREEGEGRKEQANDSKTQRTSTSAAQRTSTASSRNTTATYTQSLWNSTTGGARSTFYVQRSPSMLAFGIPIPKPAVVDQTSCSIAE</sequence>